<keyword evidence="1" id="KW-1133">Transmembrane helix</keyword>
<organism evidence="2 3">
    <name type="scientific">Lentinula detonsa</name>
    <dbReference type="NCBI Taxonomy" id="2804962"/>
    <lineage>
        <taxon>Eukaryota</taxon>
        <taxon>Fungi</taxon>
        <taxon>Dikarya</taxon>
        <taxon>Basidiomycota</taxon>
        <taxon>Agaricomycotina</taxon>
        <taxon>Agaricomycetes</taxon>
        <taxon>Agaricomycetidae</taxon>
        <taxon>Agaricales</taxon>
        <taxon>Marasmiineae</taxon>
        <taxon>Omphalotaceae</taxon>
        <taxon>Lentinula</taxon>
    </lineage>
</organism>
<evidence type="ECO:0000256" key="1">
    <source>
        <dbReference type="SAM" id="Phobius"/>
    </source>
</evidence>
<comment type="caution">
    <text evidence="2">The sequence shown here is derived from an EMBL/GenBank/DDBJ whole genome shotgun (WGS) entry which is preliminary data.</text>
</comment>
<dbReference type="AlphaFoldDB" id="A0A9W8P7V3"/>
<reference evidence="2 3" key="1">
    <citation type="journal article" date="2023" name="Proc. Natl. Acad. Sci. U.S.A.">
        <title>A global phylogenomic analysis of the shiitake genus Lentinula.</title>
        <authorList>
            <person name="Sierra-Patev S."/>
            <person name="Min B."/>
            <person name="Naranjo-Ortiz M."/>
            <person name="Looney B."/>
            <person name="Konkel Z."/>
            <person name="Slot J.C."/>
            <person name="Sakamoto Y."/>
            <person name="Steenwyk J.L."/>
            <person name="Rokas A."/>
            <person name="Carro J."/>
            <person name="Camarero S."/>
            <person name="Ferreira P."/>
            <person name="Molpeceres G."/>
            <person name="Ruiz-Duenas F.J."/>
            <person name="Serrano A."/>
            <person name="Henrissat B."/>
            <person name="Drula E."/>
            <person name="Hughes K.W."/>
            <person name="Mata J.L."/>
            <person name="Ishikawa N.K."/>
            <person name="Vargas-Isla R."/>
            <person name="Ushijima S."/>
            <person name="Smith C.A."/>
            <person name="Donoghue J."/>
            <person name="Ahrendt S."/>
            <person name="Andreopoulos W."/>
            <person name="He G."/>
            <person name="LaButti K."/>
            <person name="Lipzen A."/>
            <person name="Ng V."/>
            <person name="Riley R."/>
            <person name="Sandor L."/>
            <person name="Barry K."/>
            <person name="Martinez A.T."/>
            <person name="Xiao Y."/>
            <person name="Gibbons J.G."/>
            <person name="Terashima K."/>
            <person name="Grigoriev I.V."/>
            <person name="Hibbett D."/>
        </authorList>
    </citation>
    <scope>NUCLEOTIDE SEQUENCE [LARGE SCALE GENOMIC DNA]</scope>
    <source>
        <strain evidence="2 3">TFB7810</strain>
    </source>
</reference>
<accession>A0A9W8P7V3</accession>
<proteinExistence type="predicted"/>
<evidence type="ECO:0000313" key="2">
    <source>
        <dbReference type="EMBL" id="KAJ3748625.1"/>
    </source>
</evidence>
<name>A0A9W8P7V3_9AGAR</name>
<keyword evidence="1" id="KW-0812">Transmembrane</keyword>
<feature type="transmembrane region" description="Helical" evidence="1">
    <location>
        <begin position="20"/>
        <end position="41"/>
    </location>
</feature>
<gene>
    <name evidence="2" type="ORF">DFH05DRAFT_1473442</name>
</gene>
<dbReference type="Proteomes" id="UP001142393">
    <property type="component" value="Unassembled WGS sequence"/>
</dbReference>
<protein>
    <submittedName>
        <fullName evidence="2">Uncharacterized protein</fullName>
    </submittedName>
</protein>
<dbReference type="EMBL" id="JANVFU010000002">
    <property type="protein sequence ID" value="KAJ3748625.1"/>
    <property type="molecule type" value="Genomic_DNA"/>
</dbReference>
<evidence type="ECO:0000313" key="3">
    <source>
        <dbReference type="Proteomes" id="UP001142393"/>
    </source>
</evidence>
<sequence>MESQSRARFFVDTYKCPSFIYRVVLSHFLGGVPACSNLCRYKMPNTSTKKCSCISTRCSEEFSLALMMILIFYTLAWTY</sequence>
<keyword evidence="1" id="KW-0472">Membrane</keyword>
<keyword evidence="3" id="KW-1185">Reference proteome</keyword>
<feature type="transmembrane region" description="Helical" evidence="1">
    <location>
        <begin position="62"/>
        <end position="78"/>
    </location>
</feature>